<dbReference type="Gene3D" id="3.40.1710.10">
    <property type="entry name" value="abc type-2 transporter like domain"/>
    <property type="match status" value="1"/>
</dbReference>
<name>A0A4S2DQP8_9CLOT</name>
<gene>
    <name evidence="7" type="ORF">E5347_05125</name>
</gene>
<sequence>MIRLIWRALMKNIFKIFLRDLNSILRNYVAIIIILGLMILPSLYAWFNIRASWDPYGSTGGIKVAIVNKDKGDNLQEKFINIGDEIVEKLKKNTNLGWEFVSEEEGNSGVEKGKYYATIIIPEEFTSETLSIMEKSITRPTLIYKVNAKSNAIAPKITEKGVTTIKSQVDTNIIETVDGIIFMILNEAGVSIEGSKDKILKLINGIVEINNKVPEIENVINDLDTGSSKIEDLISKTKENLPLVKDTLISSDKLLVDTKNALEKSKGALAEVAPVVKSDLELINRELNNLEGIINTVININVDKNAIINGLDNISVKCNEINSKINGIIKALEPLSKFNDNLKEIVNDLSLASSKLNSVTDIINQISKVVNNAKPIDKTKLQEIKALIANNRSIILNILNNYDSKYIPAINNAIDELTKISNNSIKLLEEATLAIPDIDKLLDTLNNALNIGKGDIEKLNNEMPIIKARLNSIASKLVSLNNEEDIDKFLSLLKNDWEAVSKFLGSPVEIKEETLFPIPNYGSAMSPFYSTLALWVGSLILVSLLTTEPHGFKKDIKFKTYEKYFGKFLTFGFIGICQALILTLGDIYLLKCYVLNKGLFIGISLLSSIIFILIVYTLVSIFGNVGKAIAVVLLVIQVAGAGGTFPVEVMPSFFKKVNPFLPFTYSISAMREAVAGVVKENLLRDLTMIISYGVIFILIGLFLKGPINRISRKFIDKLNESGLIGH</sequence>
<keyword evidence="3 5" id="KW-1133">Transmembrane helix</keyword>
<comment type="caution">
    <text evidence="7">The sequence shown here is derived from an EMBL/GenBank/DDBJ whole genome shotgun (WGS) entry which is preliminary data.</text>
</comment>
<feature type="transmembrane region" description="Helical" evidence="5">
    <location>
        <begin position="600"/>
        <end position="621"/>
    </location>
</feature>
<evidence type="ECO:0000259" key="6">
    <source>
        <dbReference type="Pfam" id="PF12698"/>
    </source>
</evidence>
<dbReference type="NCBIfam" id="TIGR03062">
    <property type="entry name" value="pip_yhgE_Cterm"/>
    <property type="match status" value="1"/>
</dbReference>
<dbReference type="AlphaFoldDB" id="A0A4S2DQP8"/>
<dbReference type="GO" id="GO:0140359">
    <property type="term" value="F:ABC-type transporter activity"/>
    <property type="evidence" value="ECO:0007669"/>
    <property type="project" value="InterPro"/>
</dbReference>
<dbReference type="EMBL" id="SRYR01000001">
    <property type="protein sequence ID" value="TGY44202.1"/>
    <property type="molecule type" value="Genomic_DNA"/>
</dbReference>
<evidence type="ECO:0000256" key="3">
    <source>
        <dbReference type="ARBA" id="ARBA00022989"/>
    </source>
</evidence>
<dbReference type="OrthoDB" id="9811483at2"/>
<accession>A0A4S2DQP8</accession>
<dbReference type="InterPro" id="IPR017500">
    <property type="entry name" value="Phage_infect_YhgE_N"/>
</dbReference>
<comment type="subcellular location">
    <subcellularLocation>
        <location evidence="1">Membrane</location>
        <topology evidence="1">Multi-pass membrane protein</topology>
    </subcellularLocation>
</comment>
<protein>
    <submittedName>
        <fullName evidence="7">YhgE/Pip domain-containing protein</fullName>
    </submittedName>
</protein>
<evidence type="ECO:0000256" key="1">
    <source>
        <dbReference type="ARBA" id="ARBA00004141"/>
    </source>
</evidence>
<evidence type="ECO:0000256" key="4">
    <source>
        <dbReference type="ARBA" id="ARBA00023136"/>
    </source>
</evidence>
<keyword evidence="8" id="KW-1185">Reference proteome</keyword>
<dbReference type="NCBIfam" id="TIGR03061">
    <property type="entry name" value="pip_yhgE_Nterm"/>
    <property type="match status" value="1"/>
</dbReference>
<dbReference type="InterPro" id="IPR017501">
    <property type="entry name" value="Phage_infect_YhgE_C"/>
</dbReference>
<dbReference type="InterPro" id="IPR013525">
    <property type="entry name" value="ABC2_TM"/>
</dbReference>
<proteinExistence type="predicted"/>
<dbReference type="InterPro" id="IPR051328">
    <property type="entry name" value="T7SS_ABC-Transporter"/>
</dbReference>
<dbReference type="Pfam" id="PF12698">
    <property type="entry name" value="ABC2_membrane_3"/>
    <property type="match status" value="1"/>
</dbReference>
<keyword evidence="2 5" id="KW-0812">Transmembrane</keyword>
<feature type="transmembrane region" description="Helical" evidence="5">
    <location>
        <begin position="528"/>
        <end position="547"/>
    </location>
</feature>
<reference evidence="7 8" key="1">
    <citation type="submission" date="2019-04" db="EMBL/GenBank/DDBJ databases">
        <title>Microbes associate with the intestines of laboratory mice.</title>
        <authorList>
            <person name="Navarre W."/>
            <person name="Wong E."/>
            <person name="Huang K."/>
            <person name="Tropini C."/>
            <person name="Ng K."/>
            <person name="Yu B."/>
        </authorList>
    </citation>
    <scope>NUCLEOTIDE SEQUENCE [LARGE SCALE GENOMIC DNA]</scope>
    <source>
        <strain evidence="7 8">NM50_B9-20</strain>
    </source>
</reference>
<dbReference type="Proteomes" id="UP000306888">
    <property type="component" value="Unassembled WGS sequence"/>
</dbReference>
<dbReference type="PANTHER" id="PTHR43077">
    <property type="entry name" value="TRANSPORT PERMEASE YVFS-RELATED"/>
    <property type="match status" value="1"/>
</dbReference>
<feature type="transmembrane region" description="Helical" evidence="5">
    <location>
        <begin position="686"/>
        <end position="703"/>
    </location>
</feature>
<evidence type="ECO:0000313" key="8">
    <source>
        <dbReference type="Proteomes" id="UP000306888"/>
    </source>
</evidence>
<feature type="domain" description="ABC-2 type transporter transmembrane" evidence="6">
    <location>
        <begin position="32"/>
        <end position="702"/>
    </location>
</feature>
<feature type="transmembrane region" description="Helical" evidence="5">
    <location>
        <begin position="28"/>
        <end position="47"/>
    </location>
</feature>
<feature type="transmembrane region" description="Helical" evidence="5">
    <location>
        <begin position="628"/>
        <end position="647"/>
    </location>
</feature>
<keyword evidence="4 5" id="KW-0472">Membrane</keyword>
<organism evidence="7 8">
    <name type="scientific">Clostridium sartagoforme</name>
    <dbReference type="NCBI Taxonomy" id="84031"/>
    <lineage>
        <taxon>Bacteria</taxon>
        <taxon>Bacillati</taxon>
        <taxon>Bacillota</taxon>
        <taxon>Clostridia</taxon>
        <taxon>Eubacteriales</taxon>
        <taxon>Clostridiaceae</taxon>
        <taxon>Clostridium</taxon>
    </lineage>
</organism>
<evidence type="ECO:0000313" key="7">
    <source>
        <dbReference type="EMBL" id="TGY44202.1"/>
    </source>
</evidence>
<dbReference type="PANTHER" id="PTHR43077:SF10">
    <property type="entry name" value="TRANSPORT PERMEASE PROTEIN"/>
    <property type="match status" value="1"/>
</dbReference>
<evidence type="ECO:0000256" key="2">
    <source>
        <dbReference type="ARBA" id="ARBA00022692"/>
    </source>
</evidence>
<evidence type="ECO:0000256" key="5">
    <source>
        <dbReference type="SAM" id="Phobius"/>
    </source>
</evidence>
<feature type="transmembrane region" description="Helical" evidence="5">
    <location>
        <begin position="568"/>
        <end position="588"/>
    </location>
</feature>
<dbReference type="GO" id="GO:0016020">
    <property type="term" value="C:membrane"/>
    <property type="evidence" value="ECO:0007669"/>
    <property type="project" value="UniProtKB-SubCell"/>
</dbReference>